<keyword evidence="12" id="KW-1185">Reference proteome</keyword>
<dbReference type="Pfam" id="PF00335">
    <property type="entry name" value="Tetraspanin"/>
    <property type="match status" value="1"/>
</dbReference>
<dbReference type="SUPFAM" id="SSF48652">
    <property type="entry name" value="Tetraspanin"/>
    <property type="match status" value="1"/>
</dbReference>
<evidence type="ECO:0000256" key="4">
    <source>
        <dbReference type="ARBA" id="ARBA00022989"/>
    </source>
</evidence>
<proteinExistence type="inferred from homology"/>
<evidence type="ECO:0000256" key="1">
    <source>
        <dbReference type="ARBA" id="ARBA00004127"/>
    </source>
</evidence>
<accession>A0A3P8T444</accession>
<keyword evidence="3 10" id="KW-0812">Transmembrane</keyword>
<evidence type="ECO:0000256" key="8">
    <source>
        <dbReference type="ARBA" id="ARBA00054958"/>
    </source>
</evidence>
<comment type="similarity">
    <text evidence="2 10">Belongs to the tetraspanin (TM4SF) family.</text>
</comment>
<evidence type="ECO:0000256" key="10">
    <source>
        <dbReference type="RuleBase" id="RU361218"/>
    </source>
</evidence>
<comment type="subunit">
    <text evidence="7">Interacts with SLC19A2. Interacts with NTRK1/TRKA.</text>
</comment>
<evidence type="ECO:0000256" key="5">
    <source>
        <dbReference type="ARBA" id="ARBA00023136"/>
    </source>
</evidence>
<keyword evidence="9" id="KW-1015">Disulfide bond</keyword>
<dbReference type="AlphaFoldDB" id="A0A3P8T444"/>
<dbReference type="Ensembl" id="ENSAPET00000019978.1">
    <property type="protein sequence ID" value="ENSAPEP00000019451.1"/>
    <property type="gene ID" value="ENSAPEG00000013863.1"/>
</dbReference>
<evidence type="ECO:0000256" key="9">
    <source>
        <dbReference type="PIRSR" id="PIRSR002419-1"/>
    </source>
</evidence>
<reference evidence="11" key="3">
    <citation type="submission" date="2025-09" db="UniProtKB">
        <authorList>
            <consortium name="Ensembl"/>
        </authorList>
    </citation>
    <scope>IDENTIFICATION</scope>
</reference>
<evidence type="ECO:0000256" key="6">
    <source>
        <dbReference type="ARBA" id="ARBA00023180"/>
    </source>
</evidence>
<organism evidence="11 12">
    <name type="scientific">Amphiprion percula</name>
    <name type="common">Orange clownfish</name>
    <name type="synonym">Lutjanus percula</name>
    <dbReference type="NCBI Taxonomy" id="161767"/>
    <lineage>
        <taxon>Eukaryota</taxon>
        <taxon>Metazoa</taxon>
        <taxon>Chordata</taxon>
        <taxon>Craniata</taxon>
        <taxon>Vertebrata</taxon>
        <taxon>Euteleostomi</taxon>
        <taxon>Actinopterygii</taxon>
        <taxon>Neopterygii</taxon>
        <taxon>Teleostei</taxon>
        <taxon>Neoteleostei</taxon>
        <taxon>Acanthomorphata</taxon>
        <taxon>Ovalentaria</taxon>
        <taxon>Pomacentridae</taxon>
        <taxon>Amphiprion</taxon>
    </lineage>
</organism>
<dbReference type="OMA" id="PNGIMEH"/>
<protein>
    <recommendedName>
        <fullName evidence="10">Tetraspanin</fullName>
    </recommendedName>
</protein>
<dbReference type="InterPro" id="IPR000301">
    <property type="entry name" value="Tetraspanin_animals"/>
</dbReference>
<name>A0A3P8T444_AMPPE</name>
<dbReference type="STRING" id="161767.ENSAPEP00000019451"/>
<feature type="transmembrane region" description="Helical" evidence="10">
    <location>
        <begin position="55"/>
        <end position="75"/>
    </location>
</feature>
<feature type="disulfide bond" evidence="9">
    <location>
        <begin position="153"/>
        <end position="168"/>
    </location>
</feature>
<dbReference type="GO" id="GO:0012505">
    <property type="term" value="C:endomembrane system"/>
    <property type="evidence" value="ECO:0007669"/>
    <property type="project" value="UniProtKB-SubCell"/>
</dbReference>
<comment type="subcellular location">
    <subcellularLocation>
        <location evidence="1">Endomembrane system</location>
        <topology evidence="1">Multi-pass membrane protein</topology>
    </subcellularLocation>
    <subcellularLocation>
        <location evidence="10">Membrane</location>
        <topology evidence="10">Multi-pass membrane protein</topology>
    </subcellularLocation>
</comment>
<evidence type="ECO:0000313" key="11">
    <source>
        <dbReference type="Ensembl" id="ENSAPEP00000019451.1"/>
    </source>
</evidence>
<feature type="transmembrane region" description="Helical" evidence="10">
    <location>
        <begin position="87"/>
        <end position="110"/>
    </location>
</feature>
<keyword evidence="6" id="KW-0325">Glycoprotein</keyword>
<keyword evidence="5 10" id="KW-0472">Membrane</keyword>
<keyword evidence="4 10" id="KW-1133">Transmembrane helix</keyword>
<dbReference type="GeneTree" id="ENSGT00940000155083"/>
<reference evidence="11 12" key="1">
    <citation type="submission" date="2018-03" db="EMBL/GenBank/DDBJ databases">
        <title>Finding Nemo's genes: A chromosome-scale reference assembly of the genome of the orange clownfish Amphiprion percula.</title>
        <authorList>
            <person name="Lehmann R."/>
        </authorList>
    </citation>
    <scope>NUCLEOTIDE SEQUENCE</scope>
</reference>
<evidence type="ECO:0000313" key="12">
    <source>
        <dbReference type="Proteomes" id="UP000265080"/>
    </source>
</evidence>
<dbReference type="Gene3D" id="1.10.1450.10">
    <property type="entry name" value="Tetraspanin"/>
    <property type="match status" value="1"/>
</dbReference>
<dbReference type="InterPro" id="IPR018499">
    <property type="entry name" value="Tetraspanin/Peripherin"/>
</dbReference>
<dbReference type="PANTHER" id="PTHR19282:SF216">
    <property type="entry name" value="TETRASPANIN-1"/>
    <property type="match status" value="1"/>
</dbReference>
<sequence length="238" mass="25685">MALDGCGLFCKYILVIFNIIFAVVGLAFFGLGLWLRFSGNTRGIFEIEELNSSAFVIGVTVLIVLGAVMLIVVTFGDYGACNEKRCALQVFSILLAFLATGEIVVGVLAYTQRDEVGLRIAEFYTSMYTLYAGSGDPAIAVTLTFIHNALHCCGVTGIKLIEIAKDTCPKPDGLLEHLAMPNCPVTIAEVFDSRAPLVMGIFFGTGALLITALVCSSILLKQIKKTHQEVTAYYATVY</sequence>
<evidence type="ECO:0000256" key="7">
    <source>
        <dbReference type="ARBA" id="ARBA00046464"/>
    </source>
</evidence>
<feature type="transmembrane region" description="Helical" evidence="10">
    <location>
        <begin position="12"/>
        <end position="35"/>
    </location>
</feature>
<dbReference type="PANTHER" id="PTHR19282">
    <property type="entry name" value="TETRASPANIN"/>
    <property type="match status" value="1"/>
</dbReference>
<dbReference type="GO" id="GO:0005886">
    <property type="term" value="C:plasma membrane"/>
    <property type="evidence" value="ECO:0007669"/>
    <property type="project" value="TreeGrafter"/>
</dbReference>
<feature type="transmembrane region" description="Helical" evidence="10">
    <location>
        <begin position="197"/>
        <end position="220"/>
    </location>
</feature>
<comment type="function">
    <text evidence="8">Structural component of specialized membrane microdomains known as tetraspanin-enriched microdomains (TERMs), which act as platforms for receptor clustering and signaling. Participates thereby in diverse biological functions such as cell signal transduction, adhesion, migration and protein trafficking. Regulates neuronal differentiation in response to NGF by facilitating NGF-mediated activation of NTRK1/TRKA receptor tyrosine kinase and subsequent downstream signaling pathways. Plays a role in the inhibition of TNFalpha-induced apoptosis. Mechanistically, inhibits the NF-kappa-B signaling pathway by blocking phosphorylation of CHUK. Also promotes the stability of the thiamine transporter 1/SLC19A2 in intestinal epithelial cells leading to an increase of thiamine uptake process.</text>
</comment>
<evidence type="ECO:0000256" key="3">
    <source>
        <dbReference type="ARBA" id="ARBA00022692"/>
    </source>
</evidence>
<dbReference type="PIRSF" id="PIRSF002419">
    <property type="entry name" value="Tetraspanin"/>
    <property type="match status" value="1"/>
</dbReference>
<evidence type="ECO:0000256" key="2">
    <source>
        <dbReference type="ARBA" id="ARBA00006840"/>
    </source>
</evidence>
<reference evidence="11" key="2">
    <citation type="submission" date="2025-08" db="UniProtKB">
        <authorList>
            <consortium name="Ensembl"/>
        </authorList>
    </citation>
    <scope>IDENTIFICATION</scope>
</reference>
<dbReference type="PRINTS" id="PR00259">
    <property type="entry name" value="TMFOUR"/>
</dbReference>
<dbReference type="InterPro" id="IPR008952">
    <property type="entry name" value="Tetraspanin_EC2_sf"/>
</dbReference>
<dbReference type="Proteomes" id="UP000265080">
    <property type="component" value="Chromosome 14"/>
</dbReference>